<evidence type="ECO:0000256" key="2">
    <source>
        <dbReference type="SAM" id="Phobius"/>
    </source>
</evidence>
<dbReference type="EMBL" id="JAUESC010000001">
    <property type="protein sequence ID" value="KAK0606921.1"/>
    <property type="molecule type" value="Genomic_DNA"/>
</dbReference>
<keyword evidence="2" id="KW-0472">Membrane</keyword>
<gene>
    <name evidence="3" type="ORF">LWI29_006331</name>
</gene>
<feature type="transmembrane region" description="Helical" evidence="2">
    <location>
        <begin position="401"/>
        <end position="422"/>
    </location>
</feature>
<keyword evidence="4" id="KW-1185">Reference proteome</keyword>
<evidence type="ECO:0000256" key="1">
    <source>
        <dbReference type="SAM" id="MobiDB-lite"/>
    </source>
</evidence>
<reference evidence="3" key="1">
    <citation type="journal article" date="2022" name="Plant J.">
        <title>Strategies of tolerance reflected in two North American maple genomes.</title>
        <authorList>
            <person name="McEvoy S.L."/>
            <person name="Sezen U.U."/>
            <person name="Trouern-Trend A."/>
            <person name="McMahon S.M."/>
            <person name="Schaberg P.G."/>
            <person name="Yang J."/>
            <person name="Wegrzyn J.L."/>
            <person name="Swenson N.G."/>
        </authorList>
    </citation>
    <scope>NUCLEOTIDE SEQUENCE</scope>
    <source>
        <strain evidence="3">NS2018</strain>
    </source>
</reference>
<feature type="transmembrane region" description="Helical" evidence="2">
    <location>
        <begin position="369"/>
        <end position="389"/>
    </location>
</feature>
<feature type="compositionally biased region" description="Basic and acidic residues" evidence="1">
    <location>
        <begin position="265"/>
        <end position="289"/>
    </location>
</feature>
<feature type="transmembrane region" description="Helical" evidence="2">
    <location>
        <begin position="13"/>
        <end position="33"/>
    </location>
</feature>
<name>A0AA39TDN1_ACESA</name>
<dbReference type="Proteomes" id="UP001168877">
    <property type="component" value="Unassembled WGS sequence"/>
</dbReference>
<organism evidence="3 4">
    <name type="scientific">Acer saccharum</name>
    <name type="common">Sugar maple</name>
    <dbReference type="NCBI Taxonomy" id="4024"/>
    <lineage>
        <taxon>Eukaryota</taxon>
        <taxon>Viridiplantae</taxon>
        <taxon>Streptophyta</taxon>
        <taxon>Embryophyta</taxon>
        <taxon>Tracheophyta</taxon>
        <taxon>Spermatophyta</taxon>
        <taxon>Magnoliopsida</taxon>
        <taxon>eudicotyledons</taxon>
        <taxon>Gunneridae</taxon>
        <taxon>Pentapetalae</taxon>
        <taxon>rosids</taxon>
        <taxon>malvids</taxon>
        <taxon>Sapindales</taxon>
        <taxon>Sapindaceae</taxon>
        <taxon>Hippocastanoideae</taxon>
        <taxon>Acereae</taxon>
        <taxon>Acer</taxon>
    </lineage>
</organism>
<feature type="transmembrane region" description="Helical" evidence="2">
    <location>
        <begin position="434"/>
        <end position="452"/>
    </location>
</feature>
<feature type="transmembrane region" description="Helical" evidence="2">
    <location>
        <begin position="299"/>
        <end position="317"/>
    </location>
</feature>
<keyword evidence="2" id="KW-1133">Transmembrane helix</keyword>
<feature type="compositionally biased region" description="Polar residues" evidence="1">
    <location>
        <begin position="202"/>
        <end position="218"/>
    </location>
</feature>
<evidence type="ECO:0000313" key="3">
    <source>
        <dbReference type="EMBL" id="KAK0606921.1"/>
    </source>
</evidence>
<keyword evidence="2" id="KW-0812">Transmembrane</keyword>
<feature type="transmembrane region" description="Helical" evidence="2">
    <location>
        <begin position="323"/>
        <end position="348"/>
    </location>
</feature>
<feature type="transmembrane region" description="Helical" evidence="2">
    <location>
        <begin position="40"/>
        <end position="58"/>
    </location>
</feature>
<evidence type="ECO:0000313" key="4">
    <source>
        <dbReference type="Proteomes" id="UP001168877"/>
    </source>
</evidence>
<accession>A0AA39TDN1</accession>
<reference evidence="3" key="2">
    <citation type="submission" date="2023-06" db="EMBL/GenBank/DDBJ databases">
        <authorList>
            <person name="Swenson N.G."/>
            <person name="Wegrzyn J.L."/>
            <person name="Mcevoy S.L."/>
        </authorList>
    </citation>
    <scope>NUCLEOTIDE SEQUENCE</scope>
    <source>
        <strain evidence="3">NS2018</strain>
        <tissue evidence="3">Leaf</tissue>
    </source>
</reference>
<feature type="region of interest" description="Disordered" evidence="1">
    <location>
        <begin position="196"/>
        <end position="289"/>
    </location>
</feature>
<evidence type="ECO:0008006" key="5">
    <source>
        <dbReference type="Google" id="ProtNLM"/>
    </source>
</evidence>
<comment type="caution">
    <text evidence="3">The sequence shown here is derived from an EMBL/GenBank/DDBJ whole genome shotgun (WGS) entry which is preliminary data.</text>
</comment>
<proteinExistence type="predicted"/>
<dbReference type="AlphaFoldDB" id="A0AA39TDN1"/>
<protein>
    <recommendedName>
        <fullName evidence="5">Transmembrane protein</fullName>
    </recommendedName>
</protein>
<feature type="compositionally biased region" description="Polar residues" evidence="1">
    <location>
        <begin position="235"/>
        <end position="264"/>
    </location>
</feature>
<sequence length="509" mass="57634">MASGPPRPKMNDILWHICCLIAPPIYSFIYKGYKKEGCRVALLFLLLEVISFTLDLLGGSHWSYLLASFLLSILIVTITFYVYFIKRANIRALNKSEAEQLFVVEIVYSCLQLVISGFCLIRTLCGVNTNYSASVFPLAYTIVAVGFSFKNSKEDSDFSSHTSSNTPSDHLDKDLDELELSSVQVDPVDIPSEFSEIEVIPSETTPNKDYVPTSNNADEIQRETRTSTLRKRKNTSLQSDQGLQNEVTPSNTPTIDDSVPSNHTNDNRPELRTLSKAKTTSEHSNDQLEKNQGYCKKPVLVLFLLLEIIAFALDQFGGRNWNFLLASFVLSTFGFVISIYTWITIPAVNILKVLKKTFVTTKSEVEQRIIVAMKIDFAVMVFSSFWLIFKYINLIESNNGSFLLVSPVAIITLVIVEIALVIPRLARHPKFFQILQVLLILCLSLSFATMAFRMNEEGWDREGLYLPNLRRQEQFSKRLTIINFENTIEDLEVKKNTTTNPPFCNGQCL</sequence>
<feature type="transmembrane region" description="Helical" evidence="2">
    <location>
        <begin position="64"/>
        <end position="85"/>
    </location>
</feature>